<dbReference type="GO" id="GO:0005829">
    <property type="term" value="C:cytosol"/>
    <property type="evidence" value="ECO:0007669"/>
    <property type="project" value="TreeGrafter"/>
</dbReference>
<evidence type="ECO:0000256" key="7">
    <source>
        <dbReference type="ARBA" id="ARBA00023004"/>
    </source>
</evidence>
<dbReference type="AlphaFoldDB" id="A0A921SM71"/>
<keyword evidence="6" id="KW-0560">Oxidoreductase</keyword>
<dbReference type="EMBL" id="DYUK01000017">
    <property type="protein sequence ID" value="HJG78940.1"/>
    <property type="molecule type" value="Genomic_DNA"/>
</dbReference>
<dbReference type="PROSITE" id="PS51318">
    <property type="entry name" value="TAT"/>
    <property type="match status" value="1"/>
</dbReference>
<dbReference type="InterPro" id="IPR006314">
    <property type="entry name" value="Dyp_peroxidase"/>
</dbReference>
<evidence type="ECO:0000256" key="8">
    <source>
        <dbReference type="ARBA" id="ARBA00025737"/>
    </source>
</evidence>
<comment type="caution">
    <text evidence="12">The sequence shown here is derived from an EMBL/GenBank/DDBJ whole genome shotgun (WGS) entry which is preliminary data.</text>
</comment>
<dbReference type="InterPro" id="IPR048328">
    <property type="entry name" value="Dyp_perox_C"/>
</dbReference>
<evidence type="ECO:0000256" key="1">
    <source>
        <dbReference type="ARBA" id="ARBA00001970"/>
    </source>
</evidence>
<dbReference type="PROSITE" id="PS51257">
    <property type="entry name" value="PROKAR_LIPOPROTEIN"/>
    <property type="match status" value="1"/>
</dbReference>
<gene>
    <name evidence="12" type="ORF">K8V08_00835</name>
</gene>
<keyword evidence="4" id="KW-0479">Metal-binding</keyword>
<keyword evidence="3" id="KW-0349">Heme</keyword>
<keyword evidence="2 12" id="KW-0575">Peroxidase</keyword>
<evidence type="ECO:0000256" key="3">
    <source>
        <dbReference type="ARBA" id="ARBA00022617"/>
    </source>
</evidence>
<name>A0A921SM71_9MICO</name>
<keyword evidence="7" id="KW-0408">Iron</keyword>
<dbReference type="Pfam" id="PF20628">
    <property type="entry name" value="Dyp_perox_C"/>
    <property type="match status" value="1"/>
</dbReference>
<dbReference type="NCBIfam" id="TIGR01413">
    <property type="entry name" value="Dyp_perox_fam"/>
    <property type="match status" value="1"/>
</dbReference>
<dbReference type="InterPro" id="IPR048327">
    <property type="entry name" value="Dyp_perox_N"/>
</dbReference>
<dbReference type="PANTHER" id="PTHR30521">
    <property type="entry name" value="DEFERROCHELATASE/PEROXIDASE"/>
    <property type="match status" value="1"/>
</dbReference>
<organism evidence="12 13">
    <name type="scientific">Brevibacterium senegalense</name>
    <dbReference type="NCBI Taxonomy" id="1033736"/>
    <lineage>
        <taxon>Bacteria</taxon>
        <taxon>Bacillati</taxon>
        <taxon>Actinomycetota</taxon>
        <taxon>Actinomycetes</taxon>
        <taxon>Micrococcales</taxon>
        <taxon>Brevibacteriaceae</taxon>
        <taxon>Brevibacterium</taxon>
    </lineage>
</organism>
<accession>A0A921SM71</accession>
<reference evidence="12" key="2">
    <citation type="submission" date="2021-09" db="EMBL/GenBank/DDBJ databases">
        <authorList>
            <person name="Gilroy R."/>
        </authorList>
    </citation>
    <scope>NUCLEOTIDE SEQUENCE</scope>
    <source>
        <strain evidence="12">ChiGjej5B5-7349</strain>
    </source>
</reference>
<evidence type="ECO:0000259" key="10">
    <source>
        <dbReference type="Pfam" id="PF04261"/>
    </source>
</evidence>
<dbReference type="PANTHER" id="PTHR30521:SF4">
    <property type="entry name" value="DEFERROCHELATASE"/>
    <property type="match status" value="1"/>
</dbReference>
<dbReference type="GO" id="GO:0020037">
    <property type="term" value="F:heme binding"/>
    <property type="evidence" value="ECO:0007669"/>
    <property type="project" value="InterPro"/>
</dbReference>
<evidence type="ECO:0000256" key="4">
    <source>
        <dbReference type="ARBA" id="ARBA00022723"/>
    </source>
</evidence>
<evidence type="ECO:0000313" key="13">
    <source>
        <dbReference type="Proteomes" id="UP000784435"/>
    </source>
</evidence>
<sequence>MTGLSRRRMLLGGAVAGVGVAALTACTARDEETAAEAAQAARLRIGSDTLPFHGAHQTGVTAEPQAHATLVALNLRESADRDAIRRLLRVLTDDAARLTQGRGALADTEPELAQTPARLTVTLGFGPELVRRVAGDSAVPSWLRPLPEFSIDRLEDRWNDGDLLLQIAADDAVTIAHATRMLLKSARSTAVPRWRQSGFRRSRGAEKPGTTMRNLFGNVDGTVNLHPQDDDFAQSVWVADGWLAGGTSLVVRRIRMDLDGWDRLDGPGRDQAIGRRQSDGSPLTGESEFDEPDFEAIGPHGFTVIPDFSHIARARGDDTRPTMLRRSYNYDDDLTVDGFPDGGTADPDGEISDSGLLFLAYQADVDEGFVPVQRRLAELDLLNQWTTPVGSAVFAIPPGCREGGFVGETLF</sequence>
<keyword evidence="5" id="KW-0732">Signal</keyword>
<dbReference type="PROSITE" id="PS51404">
    <property type="entry name" value="DYP_PEROXIDASE"/>
    <property type="match status" value="1"/>
</dbReference>
<evidence type="ECO:0000259" key="11">
    <source>
        <dbReference type="Pfam" id="PF20628"/>
    </source>
</evidence>
<comment type="similarity">
    <text evidence="8">Belongs to the DyP-type peroxidase family.</text>
</comment>
<feature type="region of interest" description="Disordered" evidence="9">
    <location>
        <begin position="265"/>
        <end position="290"/>
    </location>
</feature>
<evidence type="ECO:0000256" key="9">
    <source>
        <dbReference type="SAM" id="MobiDB-lite"/>
    </source>
</evidence>
<dbReference type="Proteomes" id="UP000784435">
    <property type="component" value="Unassembled WGS sequence"/>
</dbReference>
<dbReference type="GO" id="GO:0046872">
    <property type="term" value="F:metal ion binding"/>
    <property type="evidence" value="ECO:0007669"/>
    <property type="project" value="UniProtKB-KW"/>
</dbReference>
<comment type="cofactor">
    <cofactor evidence="1">
        <name>heme b</name>
        <dbReference type="ChEBI" id="CHEBI:60344"/>
    </cofactor>
</comment>
<dbReference type="SUPFAM" id="SSF54909">
    <property type="entry name" value="Dimeric alpha+beta barrel"/>
    <property type="match status" value="1"/>
</dbReference>
<dbReference type="GO" id="GO:0004601">
    <property type="term" value="F:peroxidase activity"/>
    <property type="evidence" value="ECO:0007669"/>
    <property type="project" value="UniProtKB-KW"/>
</dbReference>
<dbReference type="InterPro" id="IPR006311">
    <property type="entry name" value="TAT_signal"/>
</dbReference>
<reference evidence="12" key="1">
    <citation type="journal article" date="2021" name="PeerJ">
        <title>Extensive microbial diversity within the chicken gut microbiome revealed by metagenomics and culture.</title>
        <authorList>
            <person name="Gilroy R."/>
            <person name="Ravi A."/>
            <person name="Getino M."/>
            <person name="Pursley I."/>
            <person name="Horton D.L."/>
            <person name="Alikhan N.F."/>
            <person name="Baker D."/>
            <person name="Gharbi K."/>
            <person name="Hall N."/>
            <person name="Watson M."/>
            <person name="Adriaenssens E.M."/>
            <person name="Foster-Nyarko E."/>
            <person name="Jarju S."/>
            <person name="Secka A."/>
            <person name="Antonio M."/>
            <person name="Oren A."/>
            <person name="Chaudhuri R.R."/>
            <person name="La Ragione R."/>
            <person name="Hildebrand F."/>
            <person name="Pallen M.J."/>
        </authorList>
    </citation>
    <scope>NUCLEOTIDE SEQUENCE</scope>
    <source>
        <strain evidence="12">ChiGjej5B5-7349</strain>
    </source>
</reference>
<dbReference type="Pfam" id="PF04261">
    <property type="entry name" value="Dyp_perox_N"/>
    <property type="match status" value="1"/>
</dbReference>
<feature type="domain" description="Dyp-type peroxidase N-terminal" evidence="10">
    <location>
        <begin position="57"/>
        <end position="200"/>
    </location>
</feature>
<dbReference type="InterPro" id="IPR011008">
    <property type="entry name" value="Dimeric_a/b-barrel"/>
</dbReference>
<evidence type="ECO:0000256" key="2">
    <source>
        <dbReference type="ARBA" id="ARBA00022559"/>
    </source>
</evidence>
<feature type="domain" description="Dyp-type peroxidase C-terminal" evidence="11">
    <location>
        <begin position="212"/>
        <end position="400"/>
    </location>
</feature>
<evidence type="ECO:0000256" key="5">
    <source>
        <dbReference type="ARBA" id="ARBA00022729"/>
    </source>
</evidence>
<proteinExistence type="inferred from homology"/>
<feature type="compositionally biased region" description="Basic and acidic residues" evidence="9">
    <location>
        <begin position="265"/>
        <end position="278"/>
    </location>
</feature>
<protein>
    <submittedName>
        <fullName evidence="12">Dyp-type peroxidase</fullName>
    </submittedName>
</protein>
<evidence type="ECO:0000313" key="12">
    <source>
        <dbReference type="EMBL" id="HJG78940.1"/>
    </source>
</evidence>
<evidence type="ECO:0000256" key="6">
    <source>
        <dbReference type="ARBA" id="ARBA00023002"/>
    </source>
</evidence>